<proteinExistence type="predicted"/>
<evidence type="ECO:0000256" key="1">
    <source>
        <dbReference type="SAM" id="MobiDB-lite"/>
    </source>
</evidence>
<dbReference type="AlphaFoldDB" id="A0A328CA97"/>
<protein>
    <recommendedName>
        <fullName evidence="5">Macroglobulin domain-containing protein</fullName>
    </recommendedName>
</protein>
<dbReference type="EMBL" id="QHKO01000001">
    <property type="protein sequence ID" value="RAL25395.1"/>
    <property type="molecule type" value="Genomic_DNA"/>
</dbReference>
<keyword evidence="2" id="KW-0732">Signal</keyword>
<evidence type="ECO:0008006" key="5">
    <source>
        <dbReference type="Google" id="ProtNLM"/>
    </source>
</evidence>
<feature type="signal peptide" evidence="2">
    <location>
        <begin position="1"/>
        <end position="19"/>
    </location>
</feature>
<feature type="compositionally biased region" description="Acidic residues" evidence="1">
    <location>
        <begin position="251"/>
        <end position="277"/>
    </location>
</feature>
<organism evidence="3 4">
    <name type="scientific">Lujinxingia litoralis</name>
    <dbReference type="NCBI Taxonomy" id="2211119"/>
    <lineage>
        <taxon>Bacteria</taxon>
        <taxon>Deltaproteobacteria</taxon>
        <taxon>Bradymonadales</taxon>
        <taxon>Lujinxingiaceae</taxon>
        <taxon>Lujinxingia</taxon>
    </lineage>
</organism>
<name>A0A328CA97_9DELT</name>
<feature type="region of interest" description="Disordered" evidence="1">
    <location>
        <begin position="251"/>
        <end position="288"/>
    </location>
</feature>
<comment type="caution">
    <text evidence="3">The sequence shown here is derived from an EMBL/GenBank/DDBJ whole genome shotgun (WGS) entry which is preliminary data.</text>
</comment>
<feature type="chain" id="PRO_5016333971" description="Macroglobulin domain-containing protein" evidence="2">
    <location>
        <begin position="20"/>
        <end position="311"/>
    </location>
</feature>
<keyword evidence="4" id="KW-1185">Reference proteome</keyword>
<evidence type="ECO:0000313" key="4">
    <source>
        <dbReference type="Proteomes" id="UP000249169"/>
    </source>
</evidence>
<accession>A0A328CA97</accession>
<evidence type="ECO:0000313" key="3">
    <source>
        <dbReference type="EMBL" id="RAL25395.1"/>
    </source>
</evidence>
<reference evidence="3 4" key="1">
    <citation type="submission" date="2018-05" db="EMBL/GenBank/DDBJ databases">
        <title>Lujinxingia marina gen. nov. sp. nov., a new facultative anaerobic member of the class Deltaproteobacteria, and proposal of Lujinxingaceae fam. nov.</title>
        <authorList>
            <person name="Li C.-M."/>
        </authorList>
    </citation>
    <scope>NUCLEOTIDE SEQUENCE [LARGE SCALE GENOMIC DNA]</scope>
    <source>
        <strain evidence="3 4">B210</strain>
    </source>
</reference>
<sequence>MAALSVVAALSVAVGEARACDPAQVPVSEALPAEGAVVPPGVQLALFYQGAASFREGVALLDADGAEVAVEVVHQAQASLADFGGMFFVVPEEPLSQGDYTLRVDYGEQLSEEAFERHFSVDPALGVEAPPGAVSFTWYRERFDELVGSSCGMGDERHTLRLEPLEVMPASYVVRLKTADAEKVRVLHPSEDLSNWGATLTAGEVRCVEVVATDVTGAEGDAVEVCVPDKCVAHQGETLGVQVDWSLVEGCEQEEPSEGDPNDADVEGEGTSSEDEPACSAAGSTGSPGLVLVALGLVAALRGRRGRGEKG</sequence>
<dbReference type="Proteomes" id="UP000249169">
    <property type="component" value="Unassembled WGS sequence"/>
</dbReference>
<gene>
    <name evidence="3" type="ORF">DL240_04070</name>
</gene>
<evidence type="ECO:0000256" key="2">
    <source>
        <dbReference type="SAM" id="SignalP"/>
    </source>
</evidence>